<accession>A0A0E9UER9</accession>
<reference evidence="1" key="2">
    <citation type="journal article" date="2015" name="Fish Shellfish Immunol.">
        <title>Early steps in the European eel (Anguilla anguilla)-Vibrio vulnificus interaction in the gills: Role of the RtxA13 toxin.</title>
        <authorList>
            <person name="Callol A."/>
            <person name="Pajuelo D."/>
            <person name="Ebbesson L."/>
            <person name="Teles M."/>
            <person name="MacKenzie S."/>
            <person name="Amaro C."/>
        </authorList>
    </citation>
    <scope>NUCLEOTIDE SEQUENCE</scope>
</reference>
<name>A0A0E9UER9_ANGAN</name>
<protein>
    <submittedName>
        <fullName evidence="1">Uncharacterized protein</fullName>
    </submittedName>
</protein>
<dbReference type="EMBL" id="GBXM01044310">
    <property type="protein sequence ID" value="JAH64267.1"/>
    <property type="molecule type" value="Transcribed_RNA"/>
</dbReference>
<evidence type="ECO:0000313" key="1">
    <source>
        <dbReference type="EMBL" id="JAH64267.1"/>
    </source>
</evidence>
<proteinExistence type="predicted"/>
<dbReference type="AlphaFoldDB" id="A0A0E9UER9"/>
<reference evidence="1" key="1">
    <citation type="submission" date="2014-11" db="EMBL/GenBank/DDBJ databases">
        <authorList>
            <person name="Amaro Gonzalez C."/>
        </authorList>
    </citation>
    <scope>NUCLEOTIDE SEQUENCE</scope>
</reference>
<organism evidence="1">
    <name type="scientific">Anguilla anguilla</name>
    <name type="common">European freshwater eel</name>
    <name type="synonym">Muraena anguilla</name>
    <dbReference type="NCBI Taxonomy" id="7936"/>
    <lineage>
        <taxon>Eukaryota</taxon>
        <taxon>Metazoa</taxon>
        <taxon>Chordata</taxon>
        <taxon>Craniata</taxon>
        <taxon>Vertebrata</taxon>
        <taxon>Euteleostomi</taxon>
        <taxon>Actinopterygii</taxon>
        <taxon>Neopterygii</taxon>
        <taxon>Teleostei</taxon>
        <taxon>Anguilliformes</taxon>
        <taxon>Anguillidae</taxon>
        <taxon>Anguilla</taxon>
    </lineage>
</organism>
<sequence length="38" mass="4252">MRIEPELLQTQGGRGKLSSPIVCLLKSSDLNSHVQIRF</sequence>